<dbReference type="Proteomes" id="UP000826651">
    <property type="component" value="Unassembled WGS sequence"/>
</dbReference>
<sequence>MIELDGLTKAYGSKKAVDNLTVNIRPGMVTGFLGPNGAGKSTTMRMVLGLDRPTAGRARITGRRYVDLVDPLRTVGAVLDGRAGHPGQSARSHLLGIARSNGLAPGRVPAVLETVGLGAVANKRLGTFSLGMTQRLGIAGALLGDPAVLLLDEPVNGLDPDGVLWIRGLMRSLAAQGRTVLVSSHLLSEMQDTADHLVLISRGRLVADESMATLLAKRSARAATVRTPQGPAFAAVLERAGMSVTTGAEPALHVTGEGLEEIGALAFEHGHRLDELSFRRPSLEEAYLDLTGGDLEYTSRPVGSPEEPT</sequence>
<evidence type="ECO:0000256" key="1">
    <source>
        <dbReference type="ARBA" id="ARBA00005417"/>
    </source>
</evidence>
<evidence type="ECO:0000256" key="2">
    <source>
        <dbReference type="ARBA" id="ARBA00022448"/>
    </source>
</evidence>
<evidence type="ECO:0000259" key="5">
    <source>
        <dbReference type="PROSITE" id="PS50893"/>
    </source>
</evidence>
<dbReference type="InterPro" id="IPR003593">
    <property type="entry name" value="AAA+_ATPase"/>
</dbReference>
<evidence type="ECO:0000313" key="6">
    <source>
        <dbReference type="EMBL" id="MBZ2198592.1"/>
    </source>
</evidence>
<keyword evidence="2" id="KW-0813">Transport</keyword>
<dbReference type="GO" id="GO:0005524">
    <property type="term" value="F:ATP binding"/>
    <property type="evidence" value="ECO:0007669"/>
    <property type="project" value="UniProtKB-KW"/>
</dbReference>
<dbReference type="Pfam" id="PF00005">
    <property type="entry name" value="ABC_tran"/>
    <property type="match status" value="1"/>
</dbReference>
<dbReference type="InterPro" id="IPR003439">
    <property type="entry name" value="ABC_transporter-like_ATP-bd"/>
</dbReference>
<keyword evidence="7" id="KW-1185">Reference proteome</keyword>
<name>A0ABS7SEB8_9MICO</name>
<evidence type="ECO:0000313" key="7">
    <source>
        <dbReference type="Proteomes" id="UP000826651"/>
    </source>
</evidence>
<dbReference type="PROSITE" id="PS50893">
    <property type="entry name" value="ABC_TRANSPORTER_2"/>
    <property type="match status" value="1"/>
</dbReference>
<dbReference type="EMBL" id="JAGSHT010000020">
    <property type="protein sequence ID" value="MBZ2198592.1"/>
    <property type="molecule type" value="Genomic_DNA"/>
</dbReference>
<keyword evidence="4 6" id="KW-0067">ATP-binding</keyword>
<organism evidence="6 7">
    <name type="scientific">Occultella gossypii</name>
    <dbReference type="NCBI Taxonomy" id="2800820"/>
    <lineage>
        <taxon>Bacteria</taxon>
        <taxon>Bacillati</taxon>
        <taxon>Actinomycetota</taxon>
        <taxon>Actinomycetes</taxon>
        <taxon>Micrococcales</taxon>
        <taxon>Ruaniaceae</taxon>
        <taxon>Occultella</taxon>
    </lineage>
</organism>
<proteinExistence type="inferred from homology"/>
<reference evidence="6 7" key="1">
    <citation type="submission" date="2021-04" db="EMBL/GenBank/DDBJ databases">
        <title>Ruania sp. nov., isolated from sandy soil of mangrove forest.</title>
        <authorList>
            <person name="Ge X."/>
            <person name="Huang R."/>
            <person name="Liu W."/>
        </authorList>
    </citation>
    <scope>NUCLEOTIDE SEQUENCE [LARGE SCALE GENOMIC DNA]</scope>
    <source>
        <strain evidence="6 7">N2-46</strain>
    </source>
</reference>
<protein>
    <submittedName>
        <fullName evidence="6">ATP-binding cassette domain-containing protein</fullName>
    </submittedName>
</protein>
<dbReference type="SMART" id="SM00382">
    <property type="entry name" value="AAA"/>
    <property type="match status" value="1"/>
</dbReference>
<dbReference type="PANTHER" id="PTHR43335">
    <property type="entry name" value="ABC TRANSPORTER, ATP-BINDING PROTEIN"/>
    <property type="match status" value="1"/>
</dbReference>
<dbReference type="SUPFAM" id="SSF52540">
    <property type="entry name" value="P-loop containing nucleoside triphosphate hydrolases"/>
    <property type="match status" value="1"/>
</dbReference>
<dbReference type="RefSeq" id="WP_223409613.1">
    <property type="nucleotide sequence ID" value="NZ_JAGSHT010000020.1"/>
</dbReference>
<comment type="similarity">
    <text evidence="1">Belongs to the ABC transporter superfamily.</text>
</comment>
<feature type="domain" description="ABC transporter" evidence="5">
    <location>
        <begin position="2"/>
        <end position="227"/>
    </location>
</feature>
<keyword evidence="3" id="KW-0547">Nucleotide-binding</keyword>
<accession>A0ABS7SEB8</accession>
<evidence type="ECO:0000256" key="4">
    <source>
        <dbReference type="ARBA" id="ARBA00022840"/>
    </source>
</evidence>
<dbReference type="PANTHER" id="PTHR43335:SF4">
    <property type="entry name" value="ABC TRANSPORTER, ATP-BINDING PROTEIN"/>
    <property type="match status" value="1"/>
</dbReference>
<gene>
    <name evidence="6" type="ORF">KCQ71_20750</name>
</gene>
<evidence type="ECO:0000256" key="3">
    <source>
        <dbReference type="ARBA" id="ARBA00022741"/>
    </source>
</evidence>
<dbReference type="InterPro" id="IPR027417">
    <property type="entry name" value="P-loop_NTPase"/>
</dbReference>
<comment type="caution">
    <text evidence="6">The sequence shown here is derived from an EMBL/GenBank/DDBJ whole genome shotgun (WGS) entry which is preliminary data.</text>
</comment>
<dbReference type="Gene3D" id="3.40.50.300">
    <property type="entry name" value="P-loop containing nucleotide triphosphate hydrolases"/>
    <property type="match status" value="1"/>
</dbReference>